<comment type="caution">
    <text evidence="1">The sequence shown here is derived from an EMBL/GenBank/DDBJ whole genome shotgun (WGS) entry which is preliminary data.</text>
</comment>
<dbReference type="Proteomes" id="UP001163321">
    <property type="component" value="Chromosome 2"/>
</dbReference>
<keyword evidence="2" id="KW-1185">Reference proteome</keyword>
<sequence>MKLQSTTMVAAAAVLLPSTTLEDRSTELSRSLLTHHDENHSKRLLRSGTEESDDEERMRNFFNLGGKGPKEPGESSDLHSLLTAVTGNGGNRLENGDRIAQLSANMKLDANAALARTSRKVFTNHYQNLKLKDVLQEGSLERFRQNVQKEARITSDAAHKITVQDFVIFLSQRYETEQLETIVANADTSDESVKRIVDIIRPPEETPPME</sequence>
<proteinExistence type="predicted"/>
<evidence type="ECO:0000313" key="1">
    <source>
        <dbReference type="EMBL" id="KAI9916427.1"/>
    </source>
</evidence>
<organism evidence="1 2">
    <name type="scientific">Peronosclerospora sorghi</name>
    <dbReference type="NCBI Taxonomy" id="230839"/>
    <lineage>
        <taxon>Eukaryota</taxon>
        <taxon>Sar</taxon>
        <taxon>Stramenopiles</taxon>
        <taxon>Oomycota</taxon>
        <taxon>Peronosporomycetes</taxon>
        <taxon>Peronosporales</taxon>
        <taxon>Peronosporaceae</taxon>
        <taxon>Peronosclerospora</taxon>
    </lineage>
</organism>
<evidence type="ECO:0000313" key="2">
    <source>
        <dbReference type="Proteomes" id="UP001163321"/>
    </source>
</evidence>
<reference evidence="1 2" key="1">
    <citation type="journal article" date="2022" name="bioRxiv">
        <title>The genome of the oomycete Peronosclerospora sorghi, a cosmopolitan pathogen of maize and sorghum, is inflated with dispersed pseudogenes.</title>
        <authorList>
            <person name="Fletcher K."/>
            <person name="Martin F."/>
            <person name="Isakeit T."/>
            <person name="Cavanaugh K."/>
            <person name="Magill C."/>
            <person name="Michelmore R."/>
        </authorList>
    </citation>
    <scope>NUCLEOTIDE SEQUENCE [LARGE SCALE GENOMIC DNA]</scope>
    <source>
        <strain evidence="1">P6</strain>
    </source>
</reference>
<gene>
    <name evidence="1" type="ORF">PsorP6_017127</name>
</gene>
<dbReference type="EMBL" id="CM047581">
    <property type="protein sequence ID" value="KAI9916427.1"/>
    <property type="molecule type" value="Genomic_DNA"/>
</dbReference>
<accession>A0ACC0WCY8</accession>
<protein>
    <submittedName>
        <fullName evidence="1">Uncharacterized protein</fullName>
    </submittedName>
</protein>
<name>A0ACC0WCY8_9STRA</name>